<protein>
    <submittedName>
        <fullName evidence="4">Tetratricopeptide TPR_2 repeat protein</fullName>
    </submittedName>
</protein>
<dbReference type="SMART" id="SM00028">
    <property type="entry name" value="TPR"/>
    <property type="match status" value="3"/>
</dbReference>
<dbReference type="InterPro" id="IPR019734">
    <property type="entry name" value="TPR_rpt"/>
</dbReference>
<gene>
    <name evidence="4" type="ordered locus">Cyan7425_4425</name>
</gene>
<dbReference type="Gene3D" id="1.25.40.10">
    <property type="entry name" value="Tetratricopeptide repeat domain"/>
    <property type="match status" value="1"/>
</dbReference>
<evidence type="ECO:0000313" key="4">
    <source>
        <dbReference type="EMBL" id="ACL46735.1"/>
    </source>
</evidence>
<dbReference type="PROSITE" id="PS50005">
    <property type="entry name" value="TPR"/>
    <property type="match status" value="3"/>
</dbReference>
<sequence length="278" mass="31854">MLISHYDYGISLLSQGSFQEAIEVFSKAINTIEKGYKNTGSLFEYRGDANGYLGNYLQAVKDYEKAIELNPDLLKARLKLGVIKLFQFRRFSEAWETFNLVVQQNPRSANGYFYRAAAAIHFVASCYNPKEISWGTERLNSARLDLNLAESYYQSDAEFTVAEISQYRGRVFMLYGDYKLADVYFTTAVALDPTDGTSFYLRGINRYLLWFNNHLVGPKKKGLAPSIADTKTAVKLYESKNNLLGKAIAEKLHHFLIEERESKSMFPDRRAVELYRLV</sequence>
<dbReference type="STRING" id="395961.Cyan7425_4425"/>
<dbReference type="HOGENOM" id="CLU_1000104_0_0_3"/>
<feature type="repeat" description="TPR" evidence="3">
    <location>
        <begin position="2"/>
        <end position="35"/>
    </location>
</feature>
<dbReference type="AlphaFoldDB" id="B8HJY5"/>
<evidence type="ECO:0000256" key="2">
    <source>
        <dbReference type="ARBA" id="ARBA00022803"/>
    </source>
</evidence>
<reference evidence="4" key="1">
    <citation type="submission" date="2009-01" db="EMBL/GenBank/DDBJ databases">
        <title>Complete sequence of chromosome Cyanothece sp. PCC 7425.</title>
        <authorList>
            <consortium name="US DOE Joint Genome Institute"/>
            <person name="Lucas S."/>
            <person name="Copeland A."/>
            <person name="Lapidus A."/>
            <person name="Glavina del Rio T."/>
            <person name="Dalin E."/>
            <person name="Tice H."/>
            <person name="Bruce D."/>
            <person name="Goodwin L."/>
            <person name="Pitluck S."/>
            <person name="Sims D."/>
            <person name="Meineke L."/>
            <person name="Brettin T."/>
            <person name="Detter J.C."/>
            <person name="Han C."/>
            <person name="Larimer F."/>
            <person name="Land M."/>
            <person name="Hauser L."/>
            <person name="Kyrpides N."/>
            <person name="Ovchinnikova G."/>
            <person name="Liberton M."/>
            <person name="Stoeckel J."/>
            <person name="Banerjee A."/>
            <person name="Singh A."/>
            <person name="Page L."/>
            <person name="Sato H."/>
            <person name="Zhao L."/>
            <person name="Sherman L."/>
            <person name="Pakrasi H."/>
            <person name="Richardson P."/>
        </authorList>
    </citation>
    <scope>NUCLEOTIDE SEQUENCE</scope>
    <source>
        <strain evidence="4">PCC 7425</strain>
    </source>
</reference>
<dbReference type="KEGG" id="cyn:Cyan7425_4425"/>
<dbReference type="eggNOG" id="COG0457">
    <property type="taxonomic scope" value="Bacteria"/>
</dbReference>
<keyword evidence="2 3" id="KW-0802">TPR repeat</keyword>
<dbReference type="EMBL" id="CP001344">
    <property type="protein sequence ID" value="ACL46735.1"/>
    <property type="molecule type" value="Genomic_DNA"/>
</dbReference>
<accession>B8HJY5</accession>
<name>B8HJY5_CYAP4</name>
<proteinExistence type="predicted"/>
<dbReference type="PANTHER" id="PTHR44858">
    <property type="entry name" value="TETRATRICOPEPTIDE REPEAT PROTEIN 6"/>
    <property type="match status" value="1"/>
</dbReference>
<dbReference type="Pfam" id="PF07719">
    <property type="entry name" value="TPR_2"/>
    <property type="match status" value="1"/>
</dbReference>
<dbReference type="OrthoDB" id="5477554at2"/>
<organism evidence="4">
    <name type="scientific">Cyanothece sp. (strain PCC 7425 / ATCC 29141)</name>
    <dbReference type="NCBI Taxonomy" id="395961"/>
    <lineage>
        <taxon>Bacteria</taxon>
        <taxon>Bacillati</taxon>
        <taxon>Cyanobacteriota</taxon>
        <taxon>Cyanophyceae</taxon>
        <taxon>Gomontiellales</taxon>
        <taxon>Cyanothecaceae</taxon>
        <taxon>Cyanothece</taxon>
    </lineage>
</organism>
<feature type="repeat" description="TPR" evidence="3">
    <location>
        <begin position="162"/>
        <end position="195"/>
    </location>
</feature>
<dbReference type="InterPro" id="IPR013105">
    <property type="entry name" value="TPR_2"/>
</dbReference>
<keyword evidence="1" id="KW-0677">Repeat</keyword>
<feature type="repeat" description="TPR" evidence="3">
    <location>
        <begin position="40"/>
        <end position="73"/>
    </location>
</feature>
<evidence type="ECO:0000256" key="1">
    <source>
        <dbReference type="ARBA" id="ARBA00022737"/>
    </source>
</evidence>
<dbReference type="InterPro" id="IPR050498">
    <property type="entry name" value="Ycf3"/>
</dbReference>
<dbReference type="SUPFAM" id="SSF48452">
    <property type="entry name" value="TPR-like"/>
    <property type="match status" value="1"/>
</dbReference>
<dbReference type="PANTHER" id="PTHR44858:SF1">
    <property type="entry name" value="UDP-N-ACETYLGLUCOSAMINE--PEPTIDE N-ACETYLGLUCOSAMINYLTRANSFERASE SPINDLY-RELATED"/>
    <property type="match status" value="1"/>
</dbReference>
<evidence type="ECO:0000256" key="3">
    <source>
        <dbReference type="PROSITE-ProRule" id="PRU00339"/>
    </source>
</evidence>
<dbReference type="InterPro" id="IPR011990">
    <property type="entry name" value="TPR-like_helical_dom_sf"/>
</dbReference>